<dbReference type="GO" id="GO:0007399">
    <property type="term" value="P:nervous system development"/>
    <property type="evidence" value="ECO:0000318"/>
    <property type="project" value="GO_Central"/>
</dbReference>
<dbReference type="InterPro" id="IPR034237">
    <property type="entry name" value="FOX1_RRM"/>
</dbReference>
<name>A0A1W5BGB6_CIOIN</name>
<keyword evidence="3" id="KW-0963">Cytoplasm</keyword>
<feature type="region of interest" description="Disordered" evidence="9">
    <location>
        <begin position="126"/>
        <end position="153"/>
    </location>
</feature>
<organism evidence="11 12">
    <name type="scientific">Ciona intestinalis</name>
    <name type="common">Transparent sea squirt</name>
    <name type="synonym">Ascidia intestinalis</name>
    <dbReference type="NCBI Taxonomy" id="7719"/>
    <lineage>
        <taxon>Eukaryota</taxon>
        <taxon>Metazoa</taxon>
        <taxon>Chordata</taxon>
        <taxon>Tunicata</taxon>
        <taxon>Ascidiacea</taxon>
        <taxon>Phlebobranchia</taxon>
        <taxon>Cionidae</taxon>
        <taxon>Ciona</taxon>
    </lineage>
</organism>
<keyword evidence="6" id="KW-0508">mRNA splicing</keyword>
<evidence type="ECO:0000256" key="5">
    <source>
        <dbReference type="ARBA" id="ARBA00022884"/>
    </source>
</evidence>
<dbReference type="FunCoup" id="A0A1W5BGB6">
    <property type="interactions" value="41"/>
</dbReference>
<dbReference type="GO" id="GO:0005737">
    <property type="term" value="C:cytoplasm"/>
    <property type="evidence" value="ECO:0000318"/>
    <property type="project" value="GO_Central"/>
</dbReference>
<keyword evidence="5 8" id="KW-0694">RNA-binding</keyword>
<dbReference type="SMART" id="SM00361">
    <property type="entry name" value="RRM_1"/>
    <property type="match status" value="1"/>
</dbReference>
<evidence type="ECO:0000256" key="9">
    <source>
        <dbReference type="SAM" id="MobiDB-lite"/>
    </source>
</evidence>
<dbReference type="RefSeq" id="XP_018669202.1">
    <property type="nucleotide sequence ID" value="XM_018813657.2"/>
</dbReference>
<dbReference type="SUPFAM" id="SSF54928">
    <property type="entry name" value="RNA-binding domain, RBD"/>
    <property type="match status" value="1"/>
</dbReference>
<accession>A0A1W5BGB6</accession>
<dbReference type="InterPro" id="IPR012677">
    <property type="entry name" value="Nucleotide-bd_a/b_plait_sf"/>
</dbReference>
<dbReference type="InterPro" id="IPR047131">
    <property type="entry name" value="RBFOX1-like"/>
</dbReference>
<evidence type="ECO:0000259" key="10">
    <source>
        <dbReference type="PROSITE" id="PS50102"/>
    </source>
</evidence>
<dbReference type="InterPro" id="IPR035979">
    <property type="entry name" value="RBD_domain_sf"/>
</dbReference>
<dbReference type="InterPro" id="IPR003954">
    <property type="entry name" value="RRM_euk-type"/>
</dbReference>
<dbReference type="FunFam" id="3.30.70.330:FF:000375">
    <property type="entry name" value="RNA binding fox-1 homolog 1"/>
    <property type="match status" value="1"/>
</dbReference>
<proteinExistence type="predicted"/>
<dbReference type="STRING" id="7719.ENSCINP00000025341"/>
<dbReference type="Ensembl" id="ENSCINT00000025587.2">
    <property type="protein sequence ID" value="ENSCINP00000025341.2"/>
    <property type="gene ID" value="ENSCING00000013912.2"/>
</dbReference>
<reference evidence="12" key="1">
    <citation type="journal article" date="2002" name="Science">
        <title>The draft genome of Ciona intestinalis: insights into chordate and vertebrate origins.</title>
        <authorList>
            <person name="Dehal P."/>
            <person name="Satou Y."/>
            <person name="Campbell R.K."/>
            <person name="Chapman J."/>
            <person name="Degnan B."/>
            <person name="De Tomaso A."/>
            <person name="Davidson B."/>
            <person name="Di Gregorio A."/>
            <person name="Gelpke M."/>
            <person name="Goodstein D.M."/>
            <person name="Harafuji N."/>
            <person name="Hastings K.E."/>
            <person name="Ho I."/>
            <person name="Hotta K."/>
            <person name="Huang W."/>
            <person name="Kawashima T."/>
            <person name="Lemaire P."/>
            <person name="Martinez D."/>
            <person name="Meinertzhagen I.A."/>
            <person name="Necula S."/>
            <person name="Nonaka M."/>
            <person name="Putnam N."/>
            <person name="Rash S."/>
            <person name="Saiga H."/>
            <person name="Satake M."/>
            <person name="Terry A."/>
            <person name="Yamada L."/>
            <person name="Wang H.G."/>
            <person name="Awazu S."/>
            <person name="Azumi K."/>
            <person name="Boore J."/>
            <person name="Branno M."/>
            <person name="Chin-Bow S."/>
            <person name="DeSantis R."/>
            <person name="Doyle S."/>
            <person name="Francino P."/>
            <person name="Keys D.N."/>
            <person name="Haga S."/>
            <person name="Hayashi H."/>
            <person name="Hino K."/>
            <person name="Imai K.S."/>
            <person name="Inaba K."/>
            <person name="Kano S."/>
            <person name="Kobayashi K."/>
            <person name="Kobayashi M."/>
            <person name="Lee B.I."/>
            <person name="Makabe K.W."/>
            <person name="Manohar C."/>
            <person name="Matassi G."/>
            <person name="Medina M."/>
            <person name="Mochizuki Y."/>
            <person name="Mount S."/>
            <person name="Morishita T."/>
            <person name="Miura S."/>
            <person name="Nakayama A."/>
            <person name="Nishizaka S."/>
            <person name="Nomoto H."/>
            <person name="Ohta F."/>
            <person name="Oishi K."/>
            <person name="Rigoutsos I."/>
            <person name="Sano M."/>
            <person name="Sasaki A."/>
            <person name="Sasakura Y."/>
            <person name="Shoguchi E."/>
            <person name="Shin-i T."/>
            <person name="Spagnuolo A."/>
            <person name="Stainier D."/>
            <person name="Suzuki M.M."/>
            <person name="Tassy O."/>
            <person name="Takatori N."/>
            <person name="Tokuoka M."/>
            <person name="Yagi K."/>
            <person name="Yoshizaki F."/>
            <person name="Wada S."/>
            <person name="Zhang C."/>
            <person name="Hyatt P.D."/>
            <person name="Larimer F."/>
            <person name="Detter C."/>
            <person name="Doggett N."/>
            <person name="Glavina T."/>
            <person name="Hawkins T."/>
            <person name="Richardson P."/>
            <person name="Lucas S."/>
            <person name="Kohara Y."/>
            <person name="Levine M."/>
            <person name="Satoh N."/>
            <person name="Rokhsar D.S."/>
        </authorList>
    </citation>
    <scope>NUCLEOTIDE SEQUENCE [LARGE SCALE GENOMIC DNA]</scope>
</reference>
<dbReference type="Proteomes" id="UP000008144">
    <property type="component" value="Chromosome 10"/>
</dbReference>
<dbReference type="GO" id="GO:0003729">
    <property type="term" value="F:mRNA binding"/>
    <property type="evidence" value="ECO:0000318"/>
    <property type="project" value="GO_Central"/>
</dbReference>
<dbReference type="GeneID" id="100185985"/>
<dbReference type="PROSITE" id="PS50102">
    <property type="entry name" value="RRM"/>
    <property type="match status" value="1"/>
</dbReference>
<dbReference type="GO" id="GO:0005634">
    <property type="term" value="C:nucleus"/>
    <property type="evidence" value="ECO:0000318"/>
    <property type="project" value="GO_Central"/>
</dbReference>
<reference evidence="11" key="3">
    <citation type="submission" date="2025-08" db="UniProtKB">
        <authorList>
            <consortium name="Ensembl"/>
        </authorList>
    </citation>
    <scope>IDENTIFICATION</scope>
</reference>
<dbReference type="OrthoDB" id="5382468at2759"/>
<dbReference type="GO" id="GO:0006397">
    <property type="term" value="P:mRNA processing"/>
    <property type="evidence" value="ECO:0007669"/>
    <property type="project" value="UniProtKB-KW"/>
</dbReference>
<keyword evidence="12" id="KW-1185">Reference proteome</keyword>
<dbReference type="SMART" id="SM00360">
    <property type="entry name" value="RRM"/>
    <property type="match status" value="1"/>
</dbReference>
<dbReference type="InterPro" id="IPR000504">
    <property type="entry name" value="RRM_dom"/>
</dbReference>
<feature type="compositionally biased region" description="Polar residues" evidence="9">
    <location>
        <begin position="128"/>
        <end position="148"/>
    </location>
</feature>
<evidence type="ECO:0000256" key="4">
    <source>
        <dbReference type="ARBA" id="ARBA00022664"/>
    </source>
</evidence>
<feature type="domain" description="RRM" evidence="10">
    <location>
        <begin position="160"/>
        <end position="236"/>
    </location>
</feature>
<dbReference type="Gene3D" id="3.30.70.330">
    <property type="match status" value="1"/>
</dbReference>
<reference evidence="11" key="4">
    <citation type="submission" date="2025-09" db="UniProtKB">
        <authorList>
            <consortium name="Ensembl"/>
        </authorList>
    </citation>
    <scope>IDENTIFICATION</scope>
</reference>
<keyword evidence="7" id="KW-0539">Nucleus</keyword>
<dbReference type="RefSeq" id="XP_018669203.1">
    <property type="nucleotide sequence ID" value="XM_018813658.2"/>
</dbReference>
<evidence type="ECO:0000313" key="12">
    <source>
        <dbReference type="Proteomes" id="UP000008144"/>
    </source>
</evidence>
<dbReference type="GO" id="GO:0000381">
    <property type="term" value="P:regulation of alternative mRNA splicing, via spliceosome"/>
    <property type="evidence" value="ECO:0000318"/>
    <property type="project" value="GO_Central"/>
</dbReference>
<reference evidence="11" key="2">
    <citation type="journal article" date="2008" name="Genome Biol.">
        <title>Improved genome assembly and evidence-based global gene model set for the chordate Ciona intestinalis: new insight into intron and operon populations.</title>
        <authorList>
            <person name="Satou Y."/>
            <person name="Mineta K."/>
            <person name="Ogasawara M."/>
            <person name="Sasakura Y."/>
            <person name="Shoguchi E."/>
            <person name="Ueno K."/>
            <person name="Yamada L."/>
            <person name="Matsumoto J."/>
            <person name="Wasserscheid J."/>
            <person name="Dewar K."/>
            <person name="Wiley G.B."/>
            <person name="Macmil S.L."/>
            <person name="Roe B.A."/>
            <person name="Zeller R.W."/>
            <person name="Hastings K.E."/>
            <person name="Lemaire P."/>
            <person name="Lindquist E."/>
            <person name="Endo T."/>
            <person name="Hotta K."/>
            <person name="Inaba K."/>
        </authorList>
    </citation>
    <scope>NUCLEOTIDE SEQUENCE [LARGE SCALE GENOMIC DNA]</scope>
    <source>
        <strain evidence="11">wild type</strain>
    </source>
</reference>
<dbReference type="PANTHER" id="PTHR15597:SF22">
    <property type="entry name" value="RNA-BINDING FOX PROTEIN 1, ISOFORM H"/>
    <property type="match status" value="1"/>
</dbReference>
<evidence type="ECO:0000256" key="3">
    <source>
        <dbReference type="ARBA" id="ARBA00022490"/>
    </source>
</evidence>
<evidence type="ECO:0000256" key="1">
    <source>
        <dbReference type="ARBA" id="ARBA00004123"/>
    </source>
</evidence>
<dbReference type="CDD" id="cd12407">
    <property type="entry name" value="RRM_FOX1_like"/>
    <property type="match status" value="1"/>
</dbReference>
<sequence length="448" mass="46761">MNSSQSDTATYMQNSVKTEVGVTPSPSVAPFVNQSMKEMPQLPQHPGMFPQAYLLPNGHTATAEFVQAQAAVAAAQGQAVAVGDGSVPSTSSVGYSVTGQPIIMMDPNQVPNGGVPVTHVQTLALPAPNTSTGSGSSVTDEASSSTKSDAVDPNKVTNQKRLHVSNIPFRFRDPDLRQMFGKHGKIADVEIIFNERGSKGFGFITFETKEDGDRAKKALHGTIVEGRKIEVNDATARVQTKKPATPLINGLKLPQMVAANLYDPMAAAVQVNPLTAAAYRQTALARGRGRSLLVRQPALAAAPQMATAAIQTNGGLIPVMYDTSSLYQPAPTGYDLSALTAAVQGGSVFYQPTAQGIPAGATAYTIPQYATTRYIQAAPASQGATAAQLQAGLAYTAAGAVPTAAAPQQLTYATPTAILDPYQQAALTPGAYGATLAHPARSYRFTPY</sequence>
<gene>
    <name evidence="11" type="primary">LOC100185985</name>
</gene>
<dbReference type="Pfam" id="PF00076">
    <property type="entry name" value="RRM_1"/>
    <property type="match status" value="1"/>
</dbReference>
<dbReference type="InParanoid" id="A0A1W5BGB6"/>
<evidence type="ECO:0000256" key="2">
    <source>
        <dbReference type="ARBA" id="ARBA00004496"/>
    </source>
</evidence>
<evidence type="ECO:0000256" key="7">
    <source>
        <dbReference type="ARBA" id="ARBA00023242"/>
    </source>
</evidence>
<evidence type="ECO:0000313" key="11">
    <source>
        <dbReference type="Ensembl" id="ENSCINP00000025341.2"/>
    </source>
</evidence>
<keyword evidence="4" id="KW-0507">mRNA processing</keyword>
<dbReference type="GO" id="GO:0008380">
    <property type="term" value="P:RNA splicing"/>
    <property type="evidence" value="ECO:0007669"/>
    <property type="project" value="UniProtKB-KW"/>
</dbReference>
<dbReference type="AlphaFoldDB" id="A0A1W5BGB6"/>
<comment type="subcellular location">
    <subcellularLocation>
        <location evidence="2">Cytoplasm</location>
    </subcellularLocation>
    <subcellularLocation>
        <location evidence="1">Nucleus</location>
    </subcellularLocation>
</comment>
<evidence type="ECO:0000256" key="8">
    <source>
        <dbReference type="PROSITE-ProRule" id="PRU00176"/>
    </source>
</evidence>
<accession>F6PVE7</accession>
<evidence type="ECO:0000256" key="6">
    <source>
        <dbReference type="ARBA" id="ARBA00023187"/>
    </source>
</evidence>
<dbReference type="GeneTree" id="ENSGT00940000168999"/>
<protein>
    <submittedName>
        <fullName evidence="11">RNA binding protein fox-1 homolog 3</fullName>
    </submittedName>
</protein>
<dbReference type="EMBL" id="EAAA01000596">
    <property type="status" value="NOT_ANNOTATED_CDS"/>
    <property type="molecule type" value="Genomic_DNA"/>
</dbReference>
<dbReference type="PANTHER" id="PTHR15597">
    <property type="entry name" value="ATAXIN 2-BINDING PROTEIN 1-RELATED"/>
    <property type="match status" value="1"/>
</dbReference>